<dbReference type="Pfam" id="PF08240">
    <property type="entry name" value="ADH_N"/>
    <property type="match status" value="1"/>
</dbReference>
<protein>
    <recommendedName>
        <fullName evidence="14">Polyketide synthase</fullName>
    </recommendedName>
</protein>
<dbReference type="Gene3D" id="1.10.1200.10">
    <property type="entry name" value="ACP-like"/>
    <property type="match status" value="1"/>
</dbReference>
<dbReference type="Pfam" id="PF16197">
    <property type="entry name" value="KAsynt_C_assoc"/>
    <property type="match status" value="1"/>
</dbReference>
<dbReference type="GO" id="GO:0006633">
    <property type="term" value="P:fatty acid biosynthetic process"/>
    <property type="evidence" value="ECO:0007669"/>
    <property type="project" value="UniProtKB-UniPathway"/>
</dbReference>
<dbReference type="Proteomes" id="UP000663832">
    <property type="component" value="Unassembled WGS sequence"/>
</dbReference>
<dbReference type="PANTHER" id="PTHR45681:SF6">
    <property type="entry name" value="POLYKETIDE SYNTHASE 37"/>
    <property type="match status" value="1"/>
</dbReference>
<evidence type="ECO:0000256" key="1">
    <source>
        <dbReference type="ARBA" id="ARBA00022450"/>
    </source>
</evidence>
<keyword evidence="2" id="KW-0597">Phosphoprotein</keyword>
<dbReference type="InterPro" id="IPR014043">
    <property type="entry name" value="Acyl_transferase_dom"/>
</dbReference>
<dbReference type="InterPro" id="IPR018201">
    <property type="entry name" value="Ketoacyl_synth_AS"/>
</dbReference>
<dbReference type="InterPro" id="IPR013149">
    <property type="entry name" value="ADH-like_C"/>
</dbReference>
<dbReference type="SUPFAM" id="SSF47336">
    <property type="entry name" value="ACP-like"/>
    <property type="match status" value="1"/>
</dbReference>
<dbReference type="GO" id="GO:0016491">
    <property type="term" value="F:oxidoreductase activity"/>
    <property type="evidence" value="ECO:0007669"/>
    <property type="project" value="InterPro"/>
</dbReference>
<gene>
    <name evidence="11" type="ORF">BJG266_LOCUS40547</name>
    <name evidence="12" type="ORF">QVE165_LOCUS57422</name>
</gene>
<dbReference type="GO" id="GO:0044550">
    <property type="term" value="P:secondary metabolite biosynthetic process"/>
    <property type="evidence" value="ECO:0007669"/>
    <property type="project" value="UniProtKB-ARBA"/>
</dbReference>
<keyword evidence="13" id="KW-1185">Reference proteome</keyword>
<keyword evidence="3" id="KW-0808">Transferase</keyword>
<feature type="active site" description="Proton donor; for dehydratase activity" evidence="7">
    <location>
        <position position="1204"/>
    </location>
</feature>
<dbReference type="InterPro" id="IPR049900">
    <property type="entry name" value="PKS_mFAS_DH"/>
</dbReference>
<evidence type="ECO:0000313" key="12">
    <source>
        <dbReference type="EMBL" id="CAF1631137.1"/>
    </source>
</evidence>
<dbReference type="InterPro" id="IPR011032">
    <property type="entry name" value="GroES-like_sf"/>
</dbReference>
<evidence type="ECO:0000313" key="13">
    <source>
        <dbReference type="Proteomes" id="UP000663832"/>
    </source>
</evidence>
<dbReference type="InterPro" id="IPR020843">
    <property type="entry name" value="ER"/>
</dbReference>
<dbReference type="InterPro" id="IPR042104">
    <property type="entry name" value="PKS_dehydratase_sf"/>
</dbReference>
<dbReference type="GO" id="GO:0031177">
    <property type="term" value="F:phosphopantetheine binding"/>
    <property type="evidence" value="ECO:0007669"/>
    <property type="project" value="InterPro"/>
</dbReference>
<dbReference type="OrthoDB" id="329835at2759"/>
<dbReference type="SMART" id="SM00829">
    <property type="entry name" value="PKS_ER"/>
    <property type="match status" value="1"/>
</dbReference>
<evidence type="ECO:0000256" key="7">
    <source>
        <dbReference type="PROSITE-ProRule" id="PRU01363"/>
    </source>
</evidence>
<evidence type="ECO:0000256" key="5">
    <source>
        <dbReference type="ARBA" id="ARBA00023268"/>
    </source>
</evidence>
<dbReference type="InterPro" id="IPR036736">
    <property type="entry name" value="ACP-like_sf"/>
</dbReference>
<dbReference type="SMART" id="SM00827">
    <property type="entry name" value="PKS_AT"/>
    <property type="match status" value="1"/>
</dbReference>
<dbReference type="SUPFAM" id="SSF53335">
    <property type="entry name" value="S-adenosyl-L-methionine-dependent methyltransferases"/>
    <property type="match status" value="1"/>
</dbReference>
<dbReference type="PROSITE" id="PS50075">
    <property type="entry name" value="CARRIER"/>
    <property type="match status" value="1"/>
</dbReference>
<dbReference type="EMBL" id="CAJNOM010002341">
    <property type="protein sequence ID" value="CAF1631137.1"/>
    <property type="molecule type" value="Genomic_DNA"/>
</dbReference>
<dbReference type="SMART" id="SM00822">
    <property type="entry name" value="PKS_KR"/>
    <property type="match status" value="1"/>
</dbReference>
<dbReference type="Proteomes" id="UP000663877">
    <property type="component" value="Unassembled WGS sequence"/>
</dbReference>
<evidence type="ECO:0008006" key="14">
    <source>
        <dbReference type="Google" id="ProtNLM"/>
    </source>
</evidence>
<evidence type="ECO:0000256" key="6">
    <source>
        <dbReference type="ARBA" id="ARBA00023315"/>
    </source>
</evidence>
<dbReference type="InterPro" id="IPR020807">
    <property type="entry name" value="PKS_DH"/>
</dbReference>
<dbReference type="InterPro" id="IPR049551">
    <property type="entry name" value="PKS_DH_C"/>
</dbReference>
<feature type="domain" description="PKS/mFAS DH" evidence="10">
    <location>
        <begin position="968"/>
        <end position="1298"/>
    </location>
</feature>
<comment type="caution">
    <text evidence="12">The sequence shown here is derived from an EMBL/GenBank/DDBJ whole genome shotgun (WGS) entry which is preliminary data.</text>
</comment>
<dbReference type="SUPFAM" id="SSF53901">
    <property type="entry name" value="Thiolase-like"/>
    <property type="match status" value="1"/>
</dbReference>
<dbReference type="EMBL" id="CAJNOI010002017">
    <property type="protein sequence ID" value="CAF1453076.1"/>
    <property type="molecule type" value="Genomic_DNA"/>
</dbReference>
<evidence type="ECO:0000313" key="11">
    <source>
        <dbReference type="EMBL" id="CAF1453076.1"/>
    </source>
</evidence>
<dbReference type="PROSITE" id="PS52019">
    <property type="entry name" value="PKS_MFAS_DH"/>
    <property type="match status" value="1"/>
</dbReference>
<dbReference type="CDD" id="cd05195">
    <property type="entry name" value="enoyl_red"/>
    <property type="match status" value="1"/>
</dbReference>
<feature type="region of interest" description="C-terminal hotdog fold" evidence="7">
    <location>
        <begin position="1142"/>
        <end position="1298"/>
    </location>
</feature>
<dbReference type="InterPro" id="IPR001227">
    <property type="entry name" value="Ac_transferase_dom_sf"/>
</dbReference>
<dbReference type="InterPro" id="IPR016039">
    <property type="entry name" value="Thiolase-like"/>
</dbReference>
<dbReference type="SUPFAM" id="SSF51735">
    <property type="entry name" value="NAD(P)-binding Rossmann-fold domains"/>
    <property type="match status" value="2"/>
</dbReference>
<dbReference type="SUPFAM" id="SSF52151">
    <property type="entry name" value="FabD/lysophospholipase-like"/>
    <property type="match status" value="1"/>
</dbReference>
<dbReference type="InterPro" id="IPR057326">
    <property type="entry name" value="KR_dom"/>
</dbReference>
<dbReference type="Pfam" id="PF08659">
    <property type="entry name" value="KR"/>
    <property type="match status" value="1"/>
</dbReference>
<sequence length="2859" mass="324616">MSIINNNTSSEAIALIGISCEFAGDIHSPNDLWDTLKGSRDVGSTTPIDRFDLESFTAHMINMDNDGQLRQKLLRAGYFMSNQQWDMFEPSFFDLSDAEAGSVDPCHRLLMLKFVHLLDDAGYSVEKINGTKTSVHIGQFSTDHATATTRMRPEHRSRFHGPNSLLYNASTRLSYHFNLHGPNVSLDVACSSSLEALHMAVQCLRTNEADMAVCGGVNGIFAPENFLQSSLIGAQSPDGRSRSFSADANGYAKGDGLGLLLLKRLSDAERDGDRIYCVIRDVLSGHDGNEDKLNFVVPSAAGQGRLLANIYSRNNFDTRKILFVEAHGTGTPVGDPIEANCLGRFFNRSNLDPPLLLGSIKSNLGHTEGAAGVASLIKVAMCMYHRGITANMQFTSLNPKIEAQKYNLHVVQNFIPFPSLPNNEKIAIGVNSFGMGGTTTHAIIEEYQPNKKTSITNGHINGYHNKSKQYFTFIFSTKSRQSLNNQLIEFNRWLETKPINDIDDDDDDQAFLQRISQQLLLKRTISYTHSAIFVFLNRQQLQEQINAFLTEQASPGLSIISRPTKPLAQKICFVFSGQGPQWWSMGRQLYESEPLFNEWINLIDGEMTKINKGEWRLLEELIEKKNEQESRINDTNIAQPTLFAIQVALAALLVSWNIYPSTIISHSAGDQAAAFVAGRLSLEEAVRVVYHRSRLQNRNTRQGGRMLAVSMSEEEVQNKLLKGIEHLACIAVINSPCSVTISGDEKTIDEIQQILSISYPNVFKARLRIENAFHSYQMNRFDIEKEMLSSLKDIQGLPIQDQKQIFNPICAKAELYSSVIGEQMNDNIPVNGQYWWSNVRQAVRFYDAIAAIIKDEVANVFLEISPHPVLGTSIRECYELTNQQQSPLILPTLKRKENEQITLLTSLAQLTTSSHVWQQYFHTRQILPMKNHEEYFDNFPLYKFHLSPCWYESKDSSIQRLANRIPTHPLLGIRQFNDQTCATWKSLININSAQHAFLKDHKIQDAILFPAVVYLELATAACQQLLSSKENDQQQQPTIIFEDINFTKALILNEHELTEVFTQVIMPMREWYIYSRPWSTAGPDCMRPSGMTCTDVVESFRDQDNLNKYSLNQFTLHARGKIEIDFKEQKPLTIPPINTINDTWSTQDIASAYAHLSTRGYQYGSSFQKIKTLRGTSTTAISELSNDDDTDCSSFYLLHPSVMDSSFHPFLVILPGIETTFLPVHIQKFIYSSKTKAKMNQSTNVEVRGKYHDNICGIAQQGTYSLDLWTFPMDNKIEEPIFTFEGAVIQQVQGAHSGRWSMEQTIYDKLNLTTDLPNTDHKTYLDTIVKDYCMKRVWTDSPIIKDISHLLPSPNQILNNELKSISNQDLIESLEPFNELAAYYAQMAIKDLNLNQQHHPLLNACRSLASTLHSEQVTWHSTQLRLIQLIEGFPRLKPFLITLNKYGSHLKDILSGEKNGSDIFLGDDEIGQTYQQIKTLISATKTQQIFHSICQHLQLQYEQTKDDSFQNYRLRTLWLTDSDCSDVLPILDLLLNLSQQTGLLIDLHYADADPKQLANAQQTFNTHIANQKNVSIIYDETIDLYDSKTLEKIPIESFDLIFSANQLLGNQDLTNSLIDLRRLLVPDGLLLLLELVHVPLYFDLIFGFIDQWWSSDDDNDNNRALNNIQQWTTLLKQVEGFNTIESTLNENESTFIICQKTTSNEILQTLVERINQLWLIFTKDDNNKNSFSHILSSLLPCSDIKIFDIRNSILDNICSVIPVLLATYKQVSIIFAWQLDQILLNENNDDLAFKQDEELICGTFSRILQTIQKSSPHFYPFVYVLTDHAQFNNDSNLNIIASPFIGLARSLITEYERNRLKLIDLQTSLNNNNQSAFIHTLIEYMINSRYSTDTCEVVLRLNHTNQNQVQHLTWHYEMLQKSVDDEQEKSKFEQISIIPKRDADEKPFRLCVPQSRFLSELTWIEEDRAKELLPPDMVEVRVHCVGINFRDVLKSRGLYPHTRPFAQSDENQPKLDRDTEPGSDFVGTIVRVGPKTTSFQVGDHVVGVTGDGTYHSHIMINSQLIIRIPSDFPLTDEQLCGLPCPILTVIYSLKYRVHLQSDQTVLIHAATGAAGQMCIQYCQYIGARVIATAGSEEKRRFLREHYGIEHVFNSRDTSFVNNIREILPQGFDVIVNSLSGNLLKESIKLLAYHGHFVEWGKRDIYHDNNLSMFQLRSDCSFHVIDFISLADHVSPLIRLMLEEAIDLFVQRKLRAVEPTVSYEPSQVIEALLRCNSGQVMGKTVFRITSSDQPLAINKKQSNSLLKVVSDNTMFSSEVCNEGTILISGGFGGLGLTMSRWMIEKRGVKHIALMSRRTLVQLEQPSNPQYDDWLRLKRTTKEYNAHVDVVQADVTNFQQVHDLIERFQKTCYPIRGIIHSAVVSEDRTLGNLTQEHLSLVLPPKVRGAWYLHQATQLLHAPLHFFIMFSSIRNHLLEVSSAGYNAGNQFLDALAHYRFEKLNLPALSISLPAVSGAGMFHRHKEMLSTLKETQGFELMPTVTVFELIECFHQTQKICPCPVIFAVNWQTLHRNYPSLATSYLRKIVDQRYKEMKFDQIASSGKNNSTESSMNKKETIIERTQSAVARLLGAASVDRIVIDRSLVSQGMDSLAAVSLYNWLGQETGIYIPLVDLLQGLSIETIATLVYNKLNEKEQTKSSAAKEQDSDFELINENEVQYSNTSTYTGLENIICLHRSNQNNTSTLFCITQISNDNNNNNNNENLFKFFIEKLSNQKNKTSSNDIYALQIPSITSSSLSSSTISTYAQSLITQMRRIQPCGSYQIVAIRNKPEETIAHEMLKQLKTHLFVTDTQLHLLDTHN</sequence>
<dbReference type="InterPro" id="IPR016036">
    <property type="entry name" value="Malonyl_transacylase_ACP-bd"/>
</dbReference>
<dbReference type="GO" id="GO:0004315">
    <property type="term" value="F:3-oxoacyl-[acyl-carrier-protein] synthase activity"/>
    <property type="evidence" value="ECO:0007669"/>
    <property type="project" value="InterPro"/>
</dbReference>
<keyword evidence="6" id="KW-0012">Acyltransferase</keyword>
<feature type="region of interest" description="N-terminal hotdog fold" evidence="7">
    <location>
        <begin position="968"/>
        <end position="1129"/>
    </location>
</feature>
<evidence type="ECO:0000259" key="9">
    <source>
        <dbReference type="PROSITE" id="PS52004"/>
    </source>
</evidence>
<dbReference type="SMART" id="SM00823">
    <property type="entry name" value="PKS_PP"/>
    <property type="match status" value="1"/>
</dbReference>
<dbReference type="InterPro" id="IPR049552">
    <property type="entry name" value="PKS_DH_N"/>
</dbReference>
<keyword evidence="1" id="KW-0596">Phosphopantetheine</keyword>
<dbReference type="CDD" id="cd00833">
    <property type="entry name" value="PKS"/>
    <property type="match status" value="1"/>
</dbReference>
<evidence type="ECO:0000256" key="3">
    <source>
        <dbReference type="ARBA" id="ARBA00022679"/>
    </source>
</evidence>
<evidence type="ECO:0000259" key="8">
    <source>
        <dbReference type="PROSITE" id="PS50075"/>
    </source>
</evidence>
<accession>A0A816D880</accession>
<dbReference type="Gene3D" id="3.30.70.3290">
    <property type="match status" value="1"/>
</dbReference>
<dbReference type="SUPFAM" id="SSF55048">
    <property type="entry name" value="Probable ACP-binding domain of malonyl-CoA ACP transacylase"/>
    <property type="match status" value="1"/>
</dbReference>
<dbReference type="InterPro" id="IPR036291">
    <property type="entry name" value="NAD(P)-bd_dom_sf"/>
</dbReference>
<dbReference type="SMART" id="SM00825">
    <property type="entry name" value="PKS_KS"/>
    <property type="match status" value="1"/>
</dbReference>
<dbReference type="Pfam" id="PF14765">
    <property type="entry name" value="PS-DH"/>
    <property type="match status" value="1"/>
</dbReference>
<dbReference type="Gene3D" id="3.40.50.720">
    <property type="entry name" value="NAD(P)-binding Rossmann-like Domain"/>
    <property type="match status" value="2"/>
</dbReference>
<dbReference type="Gene3D" id="3.40.366.10">
    <property type="entry name" value="Malonyl-Coenzyme A Acyl Carrier Protein, domain 2"/>
    <property type="match status" value="1"/>
</dbReference>
<name>A0A816D880_9BILA</name>
<reference evidence="12" key="1">
    <citation type="submission" date="2021-02" db="EMBL/GenBank/DDBJ databases">
        <authorList>
            <person name="Nowell W R."/>
        </authorList>
    </citation>
    <scope>NUCLEOTIDE SEQUENCE</scope>
</reference>
<dbReference type="InterPro" id="IPR013154">
    <property type="entry name" value="ADH-like_N"/>
</dbReference>
<feature type="domain" description="Carrier" evidence="8">
    <location>
        <begin position="2614"/>
        <end position="2689"/>
    </location>
</feature>
<evidence type="ECO:0000256" key="2">
    <source>
        <dbReference type="ARBA" id="ARBA00022553"/>
    </source>
</evidence>
<dbReference type="InterPro" id="IPR014030">
    <property type="entry name" value="Ketoacyl_synth_N"/>
</dbReference>
<feature type="active site" description="Proton acceptor; for dehydratase activity" evidence="7">
    <location>
        <position position="1001"/>
    </location>
</feature>
<dbReference type="InterPro" id="IPR032821">
    <property type="entry name" value="PKS_assoc"/>
</dbReference>
<dbReference type="PROSITE" id="PS00606">
    <property type="entry name" value="KS3_1"/>
    <property type="match status" value="1"/>
</dbReference>
<dbReference type="SMART" id="SM00826">
    <property type="entry name" value="PKS_DH"/>
    <property type="match status" value="1"/>
</dbReference>
<dbReference type="Pfam" id="PF00107">
    <property type="entry name" value="ADH_zinc_N"/>
    <property type="match status" value="1"/>
</dbReference>
<organism evidence="12 13">
    <name type="scientific">Adineta steineri</name>
    <dbReference type="NCBI Taxonomy" id="433720"/>
    <lineage>
        <taxon>Eukaryota</taxon>
        <taxon>Metazoa</taxon>
        <taxon>Spiralia</taxon>
        <taxon>Gnathifera</taxon>
        <taxon>Rotifera</taxon>
        <taxon>Eurotatoria</taxon>
        <taxon>Bdelloidea</taxon>
        <taxon>Adinetida</taxon>
        <taxon>Adinetidae</taxon>
        <taxon>Adineta</taxon>
    </lineage>
</organism>
<dbReference type="SUPFAM" id="SSF50129">
    <property type="entry name" value="GroES-like"/>
    <property type="match status" value="1"/>
</dbReference>
<dbReference type="Gene3D" id="3.40.47.10">
    <property type="match status" value="1"/>
</dbReference>
<dbReference type="InterPro" id="IPR014031">
    <property type="entry name" value="Ketoacyl_synth_C"/>
</dbReference>
<dbReference type="InterPro" id="IPR016035">
    <property type="entry name" value="Acyl_Trfase/lysoPLipase"/>
</dbReference>
<dbReference type="InterPro" id="IPR013968">
    <property type="entry name" value="PKS_KR"/>
</dbReference>
<dbReference type="InterPro" id="IPR009081">
    <property type="entry name" value="PP-bd_ACP"/>
</dbReference>
<feature type="domain" description="Ketosynthase family 3 (KS3)" evidence="9">
    <location>
        <begin position="10"/>
        <end position="446"/>
    </location>
</feature>
<dbReference type="InterPro" id="IPR020841">
    <property type="entry name" value="PKS_Beta-ketoAc_synthase_dom"/>
</dbReference>
<dbReference type="Pfam" id="PF02801">
    <property type="entry name" value="Ketoacyl-synt_C"/>
    <property type="match status" value="1"/>
</dbReference>
<dbReference type="Gene3D" id="3.10.129.110">
    <property type="entry name" value="Polyketide synthase dehydratase"/>
    <property type="match status" value="1"/>
</dbReference>
<dbReference type="Pfam" id="PF00698">
    <property type="entry name" value="Acyl_transf_1"/>
    <property type="match status" value="1"/>
</dbReference>
<dbReference type="InterPro" id="IPR050444">
    <property type="entry name" value="Polyketide_Synthase"/>
</dbReference>
<keyword evidence="4" id="KW-0521">NADP</keyword>
<dbReference type="Pfam" id="PF00109">
    <property type="entry name" value="ketoacyl-synt"/>
    <property type="match status" value="1"/>
</dbReference>
<evidence type="ECO:0000259" key="10">
    <source>
        <dbReference type="PROSITE" id="PS52019"/>
    </source>
</evidence>
<evidence type="ECO:0000256" key="4">
    <source>
        <dbReference type="ARBA" id="ARBA00022857"/>
    </source>
</evidence>
<dbReference type="Gene3D" id="3.90.180.10">
    <property type="entry name" value="Medium-chain alcohol dehydrogenases, catalytic domain"/>
    <property type="match status" value="1"/>
</dbReference>
<dbReference type="InterPro" id="IPR020806">
    <property type="entry name" value="PKS_PP-bd"/>
</dbReference>
<dbReference type="Gene3D" id="3.40.50.150">
    <property type="entry name" value="Vaccinia Virus protein VP39"/>
    <property type="match status" value="1"/>
</dbReference>
<dbReference type="PROSITE" id="PS52004">
    <property type="entry name" value="KS3_2"/>
    <property type="match status" value="1"/>
</dbReference>
<dbReference type="InterPro" id="IPR029063">
    <property type="entry name" value="SAM-dependent_MTases_sf"/>
</dbReference>
<dbReference type="Pfam" id="PF23297">
    <property type="entry name" value="ACP_SdgA_C"/>
    <property type="match status" value="1"/>
</dbReference>
<proteinExistence type="predicted"/>
<dbReference type="PANTHER" id="PTHR45681">
    <property type="entry name" value="POLYKETIDE SYNTHASE 44-RELATED"/>
    <property type="match status" value="1"/>
</dbReference>
<dbReference type="Pfam" id="PF21089">
    <property type="entry name" value="PKS_DH_N"/>
    <property type="match status" value="1"/>
</dbReference>
<dbReference type="UniPathway" id="UPA00094"/>
<keyword evidence="5" id="KW-0511">Multifunctional enzyme</keyword>